<dbReference type="Proteomes" id="UP001434883">
    <property type="component" value="Unassembled WGS sequence"/>
</dbReference>
<comment type="caution">
    <text evidence="1">The sequence shown here is derived from an EMBL/GenBank/DDBJ whole genome shotgun (WGS) entry which is preliminary data.</text>
</comment>
<keyword evidence="2" id="KW-1185">Reference proteome</keyword>
<protein>
    <submittedName>
        <fullName evidence="1">Uncharacterized protein</fullName>
    </submittedName>
</protein>
<sequence length="143" mass="15810">MFVRASNLEFQTHEEEWGPTLDLQGREAEPPSMEVNDGRMARISNYFSVLLLAQILQPGMAGAAFGDTNDAALQGFGLMFTELGHLLATLVVTRRQVWLAQSPISYDCRQSLRSLPLVPGQLFGPKAERALECRQQSSQASEV</sequence>
<evidence type="ECO:0000313" key="1">
    <source>
        <dbReference type="EMBL" id="MEQ2209931.1"/>
    </source>
</evidence>
<organism evidence="1 2">
    <name type="scientific">Xenoophorus captivus</name>
    <dbReference type="NCBI Taxonomy" id="1517983"/>
    <lineage>
        <taxon>Eukaryota</taxon>
        <taxon>Metazoa</taxon>
        <taxon>Chordata</taxon>
        <taxon>Craniata</taxon>
        <taxon>Vertebrata</taxon>
        <taxon>Euteleostomi</taxon>
        <taxon>Actinopterygii</taxon>
        <taxon>Neopterygii</taxon>
        <taxon>Teleostei</taxon>
        <taxon>Neoteleostei</taxon>
        <taxon>Acanthomorphata</taxon>
        <taxon>Ovalentaria</taxon>
        <taxon>Atherinomorphae</taxon>
        <taxon>Cyprinodontiformes</taxon>
        <taxon>Goodeidae</taxon>
        <taxon>Xenoophorus</taxon>
    </lineage>
</organism>
<accession>A0ABV0RQH5</accession>
<dbReference type="EMBL" id="JAHRIN010052087">
    <property type="protein sequence ID" value="MEQ2209931.1"/>
    <property type="molecule type" value="Genomic_DNA"/>
</dbReference>
<proteinExistence type="predicted"/>
<name>A0ABV0RQH5_9TELE</name>
<evidence type="ECO:0000313" key="2">
    <source>
        <dbReference type="Proteomes" id="UP001434883"/>
    </source>
</evidence>
<reference evidence="1 2" key="1">
    <citation type="submission" date="2021-06" db="EMBL/GenBank/DDBJ databases">
        <authorList>
            <person name="Palmer J.M."/>
        </authorList>
    </citation>
    <scope>NUCLEOTIDE SEQUENCE [LARGE SCALE GENOMIC DNA]</scope>
    <source>
        <strain evidence="1 2">XC_2019</strain>
        <tissue evidence="1">Muscle</tissue>
    </source>
</reference>
<gene>
    <name evidence="1" type="ORF">XENOCAPTIV_006108</name>
</gene>